<accession>A0ABT8V9V7</accession>
<reference evidence="2" key="1">
    <citation type="submission" date="2023-07" db="EMBL/GenBank/DDBJ databases">
        <authorList>
            <person name="Aktuganov G."/>
            <person name="Boyko T."/>
            <person name="Delegan Y."/>
            <person name="Galimzianova N."/>
            <person name="Gilvanova E."/>
            <person name="Korobov V."/>
            <person name="Kuzmina L."/>
            <person name="Melentiev A."/>
            <person name="Milman P."/>
            <person name="Ryabova A."/>
            <person name="Stupak E."/>
            <person name="Yasakov T."/>
            <person name="Zharikova N."/>
            <person name="Zhurenko E."/>
        </authorList>
    </citation>
    <scope>NUCLEOTIDE SEQUENCE</scope>
    <source>
        <strain evidence="2">IB-739</strain>
    </source>
</reference>
<sequence length="45" mass="4814">MEEDNSGKVGLIVASVLIGGILLIAGFFLLGYMGMMSLEKERRGP</sequence>
<proteinExistence type="predicted"/>
<dbReference type="Proteomes" id="UP001168883">
    <property type="component" value="Unassembled WGS sequence"/>
</dbReference>
<organism evidence="2 3">
    <name type="scientific">Paenibacillus ehimensis</name>
    <dbReference type="NCBI Taxonomy" id="79264"/>
    <lineage>
        <taxon>Bacteria</taxon>
        <taxon>Bacillati</taxon>
        <taxon>Bacillota</taxon>
        <taxon>Bacilli</taxon>
        <taxon>Bacillales</taxon>
        <taxon>Paenibacillaceae</taxon>
        <taxon>Paenibacillus</taxon>
    </lineage>
</organism>
<gene>
    <name evidence="2" type="ORF">Q3C12_11300</name>
</gene>
<keyword evidence="3" id="KW-1185">Reference proteome</keyword>
<keyword evidence="1" id="KW-0812">Transmembrane</keyword>
<keyword evidence="1" id="KW-0472">Membrane</keyword>
<keyword evidence="1" id="KW-1133">Transmembrane helix</keyword>
<dbReference type="RefSeq" id="WP_164827615.1">
    <property type="nucleotide sequence ID" value="NZ_JAUMKJ010000011.1"/>
</dbReference>
<feature type="transmembrane region" description="Helical" evidence="1">
    <location>
        <begin position="12"/>
        <end position="33"/>
    </location>
</feature>
<dbReference type="EMBL" id="JAUMKJ010000011">
    <property type="protein sequence ID" value="MDO3677586.1"/>
    <property type="molecule type" value="Genomic_DNA"/>
</dbReference>
<evidence type="ECO:0000313" key="2">
    <source>
        <dbReference type="EMBL" id="MDO3677586.1"/>
    </source>
</evidence>
<evidence type="ECO:0000313" key="3">
    <source>
        <dbReference type="Proteomes" id="UP001168883"/>
    </source>
</evidence>
<evidence type="ECO:0000256" key="1">
    <source>
        <dbReference type="SAM" id="Phobius"/>
    </source>
</evidence>
<comment type="caution">
    <text evidence="2">The sequence shown here is derived from an EMBL/GenBank/DDBJ whole genome shotgun (WGS) entry which is preliminary data.</text>
</comment>
<protein>
    <submittedName>
        <fullName evidence="2">Uncharacterized protein</fullName>
    </submittedName>
</protein>
<name>A0ABT8V9V7_9BACL</name>